<dbReference type="GO" id="GO:0005737">
    <property type="term" value="C:cytoplasm"/>
    <property type="evidence" value="ECO:0007669"/>
    <property type="project" value="TreeGrafter"/>
</dbReference>
<keyword evidence="2" id="KW-0597">Phosphoprotein</keyword>
<dbReference type="InterPro" id="IPR045851">
    <property type="entry name" value="AMP-bd_C_sf"/>
</dbReference>
<dbReference type="GO" id="GO:0031177">
    <property type="term" value="F:phosphopantetheine binding"/>
    <property type="evidence" value="ECO:0007669"/>
    <property type="project" value="InterPro"/>
</dbReference>
<organism evidence="5 6">
    <name type="scientific">Terrihabitans soli</name>
    <dbReference type="NCBI Taxonomy" id="708113"/>
    <lineage>
        <taxon>Bacteria</taxon>
        <taxon>Pseudomonadati</taxon>
        <taxon>Pseudomonadota</taxon>
        <taxon>Alphaproteobacteria</taxon>
        <taxon>Hyphomicrobiales</taxon>
        <taxon>Terrihabitans</taxon>
    </lineage>
</organism>
<dbReference type="InterPro" id="IPR029058">
    <property type="entry name" value="AB_hydrolase_fold"/>
</dbReference>
<dbReference type="InterPro" id="IPR020806">
    <property type="entry name" value="PKS_PP-bd"/>
</dbReference>
<dbReference type="InterPro" id="IPR010071">
    <property type="entry name" value="AA_adenyl_dom"/>
</dbReference>
<dbReference type="InterPro" id="IPR012728">
    <property type="entry name" value="Pls/PosA_C"/>
</dbReference>
<feature type="transmembrane region" description="Helical" evidence="3">
    <location>
        <begin position="870"/>
        <end position="895"/>
    </location>
</feature>
<dbReference type="SMART" id="SM00823">
    <property type="entry name" value="PKS_PP"/>
    <property type="match status" value="1"/>
</dbReference>
<dbReference type="InterPro" id="IPR020845">
    <property type="entry name" value="AMP-binding_CS"/>
</dbReference>
<evidence type="ECO:0000313" key="5">
    <source>
        <dbReference type="EMBL" id="BCJ91304.1"/>
    </source>
</evidence>
<dbReference type="PANTHER" id="PTHR45527">
    <property type="entry name" value="NONRIBOSOMAL PEPTIDE SYNTHETASE"/>
    <property type="match status" value="1"/>
</dbReference>
<keyword evidence="1" id="KW-0596">Phosphopantetheine</keyword>
<dbReference type="PROSITE" id="PS50075">
    <property type="entry name" value="CARRIER"/>
    <property type="match status" value="1"/>
</dbReference>
<feature type="transmembrane region" description="Helical" evidence="3">
    <location>
        <begin position="915"/>
        <end position="942"/>
    </location>
</feature>
<feature type="transmembrane region" description="Helical" evidence="3">
    <location>
        <begin position="675"/>
        <end position="697"/>
    </location>
</feature>
<evidence type="ECO:0000256" key="1">
    <source>
        <dbReference type="ARBA" id="ARBA00022450"/>
    </source>
</evidence>
<dbReference type="PANTHER" id="PTHR45527:SF1">
    <property type="entry name" value="FATTY ACID SYNTHASE"/>
    <property type="match status" value="1"/>
</dbReference>
<protein>
    <submittedName>
        <fullName evidence="5">Peptide synthetase</fullName>
    </submittedName>
</protein>
<keyword evidence="6" id="KW-1185">Reference proteome</keyword>
<dbReference type="InterPro" id="IPR011004">
    <property type="entry name" value="Trimer_LpxA-like_sf"/>
</dbReference>
<proteinExistence type="predicted"/>
<keyword evidence="3" id="KW-0472">Membrane</keyword>
<dbReference type="RefSeq" id="WP_222874960.1">
    <property type="nucleotide sequence ID" value="NZ_AP023361.1"/>
</dbReference>
<dbReference type="SUPFAM" id="SSF56801">
    <property type="entry name" value="Acetyl-CoA synthetase-like"/>
    <property type="match status" value="1"/>
</dbReference>
<dbReference type="NCBIfam" id="TIGR01733">
    <property type="entry name" value="AA-adenyl-dom"/>
    <property type="match status" value="1"/>
</dbReference>
<dbReference type="InterPro" id="IPR006162">
    <property type="entry name" value="Ppantetheine_attach_site"/>
</dbReference>
<dbReference type="Pfam" id="PF13193">
    <property type="entry name" value="AMP-binding_C"/>
    <property type="match status" value="1"/>
</dbReference>
<sequence length="1346" mass="148633">MSDIGGVLTCDTYDNRIRWKKGERLDRVFEQKCDELTEKHGKSFPAVLLESGPISYEELDARANRLARYLRKRGLKSGARVGIMLKQSAETYISMLAVMKLNAAYVPLDVSFPRDRIAIITEDAGVRFIISLAENSGSFEGIGLETVYVDEEAATIARCSPRRLSTAEKGPPREQLCYVIYTSGSTGKPKGVAVDHPSICNFVKVAAEVYGYCEGDRVYQGMTIAFDFSVEEIWVPLLAGATLVPGISKTALAGCDLADFLEKNRITAMCCVPTLLATINRDLPDLKLLLLSGEACPQDLVSRWYRPGRKLLNVYGPTEATVTATWTEVRPEKPVTIGVPLPTYQILILEENEEKLVPPGGTGEICIAGIGLARGYLNREDLTTKAFIPDFLKLENNPSKRLYRTGDLGRITDDGEIEYFGRIDTQVKIRGYRIELTEIESALMEVPEIAQAVVNPWSEDGGPLELVAYCTLQPGHARLDNERVSAQLKARLPRYMIPAYIEILPEIPLLPSHKADRKKLPPPCGPRFTATSAGDHVAAEGATETLISDALAGLLGVDKVSVEDHFFDTLGAHSLLMARLSSDIRTHLPGATVSMRDLYQNPTVRQIAALIDGQSSARVQAPAENFVHANVPSATNYYLCGAFQLIFFLGFIWANLEIVVWSFDFMLQSTDIVDMYLRAVALNVMLFFGYSALPVVAKWVVVGTWKEDTFPIWGAKYFRFWVVKTLMSFNPILLFRSTPLFNLYLRLLGARIGKNVVILSQSFPLCTDLIDIGDDTVLRNYSILTGYRAQAGYIDTGPVTIGKGAVVGEHSMVDIGASLGDGGRLAHASLLPAGASIPEGATFQGSPARQCQSRPAEAEPRKMTAVRKTLYVGFHLGSTLFWVFPVLPLTIYFFFPELFGQSLATVASRLPQFSPVIFGIILAATAGLMVALLIVALVRVWAIPRLLNLLLREGVTYPLYGLRYFAFRMMTAASNLDYFNTLFGDSSYIVHYLRLIGVDLSTVIQTGSNFGSFQRFDSPFLCKVGSGTMVSSTLLMVNAQFSSTSFRLERSAIAENNFLGNVILVPPGSRAGDNCLLATKLMLPVDGGVRENTGLLGSPVFEIPRSVGTDKNFSEEFTPQERAALLRKKNRNNIASMALFLMSHWIFGLAAMASLYWTLKLFPIYGIAALAGATLCLLVFSIFFFALMEWSSLGFRKLRPNRCTILHKDYWQIEHHWKMSENFLTFLFRGTPFKNLISRLLGTKTGRMVYDDGCVMTERTLVEVGDYCTLSEFSIVQAHSMEDGIFKSDMIRLGAGTTIGTNSLVHYGVATGEQAIVDSDCFVMKGETLGEKTIWRGNPAMQVYPS</sequence>
<dbReference type="Gene3D" id="2.160.10.10">
    <property type="entry name" value="Hexapeptide repeat proteins"/>
    <property type="match status" value="2"/>
</dbReference>
<dbReference type="InterPro" id="IPR036736">
    <property type="entry name" value="ACP-like_sf"/>
</dbReference>
<dbReference type="Proteomes" id="UP000515317">
    <property type="component" value="Chromosome"/>
</dbReference>
<dbReference type="Gene3D" id="3.30.300.30">
    <property type="match status" value="1"/>
</dbReference>
<feature type="transmembrane region" description="Helical" evidence="3">
    <location>
        <begin position="1164"/>
        <end position="1187"/>
    </location>
</feature>
<dbReference type="InterPro" id="IPR000873">
    <property type="entry name" value="AMP-dep_synth/lig_dom"/>
</dbReference>
<dbReference type="SUPFAM" id="SSF51161">
    <property type="entry name" value="Trimeric LpxA-like enzymes"/>
    <property type="match status" value="2"/>
</dbReference>
<accession>A0A6S6QLM0</accession>
<keyword evidence="3" id="KW-0812">Transmembrane</keyword>
<dbReference type="KEGG" id="tso:IZ6_20390"/>
<dbReference type="Gene3D" id="3.40.50.12780">
    <property type="entry name" value="N-terminal domain of ligase-like"/>
    <property type="match status" value="1"/>
</dbReference>
<feature type="transmembrane region" description="Helical" evidence="3">
    <location>
        <begin position="717"/>
        <end position="735"/>
    </location>
</feature>
<dbReference type="GO" id="GO:0044550">
    <property type="term" value="P:secondary metabolite biosynthetic process"/>
    <property type="evidence" value="ECO:0007669"/>
    <property type="project" value="TreeGrafter"/>
</dbReference>
<evidence type="ECO:0000256" key="3">
    <source>
        <dbReference type="SAM" id="Phobius"/>
    </source>
</evidence>
<dbReference type="NCBIfam" id="TIGR02353">
    <property type="entry name" value="NRPS_term_dom"/>
    <property type="match status" value="1"/>
</dbReference>
<dbReference type="Pfam" id="PF00501">
    <property type="entry name" value="AMP-binding"/>
    <property type="match status" value="1"/>
</dbReference>
<evidence type="ECO:0000259" key="4">
    <source>
        <dbReference type="PROSITE" id="PS50075"/>
    </source>
</evidence>
<dbReference type="InterPro" id="IPR025110">
    <property type="entry name" value="AMP-bd_C"/>
</dbReference>
<dbReference type="FunFam" id="3.40.50.980:FF:000001">
    <property type="entry name" value="Non-ribosomal peptide synthetase"/>
    <property type="match status" value="1"/>
</dbReference>
<dbReference type="InterPro" id="IPR042099">
    <property type="entry name" value="ANL_N_sf"/>
</dbReference>
<dbReference type="CDD" id="cd05930">
    <property type="entry name" value="A_NRPS"/>
    <property type="match status" value="1"/>
</dbReference>
<dbReference type="Gene3D" id="3.40.50.1820">
    <property type="entry name" value="alpha/beta hydrolase"/>
    <property type="match status" value="1"/>
</dbReference>
<name>A0A6S6QLM0_9HYPH</name>
<dbReference type="Pfam" id="PF00550">
    <property type="entry name" value="PP-binding"/>
    <property type="match status" value="1"/>
</dbReference>
<evidence type="ECO:0000313" key="6">
    <source>
        <dbReference type="Proteomes" id="UP000515317"/>
    </source>
</evidence>
<dbReference type="EMBL" id="AP023361">
    <property type="protein sequence ID" value="BCJ91304.1"/>
    <property type="molecule type" value="Genomic_DNA"/>
</dbReference>
<dbReference type="SUPFAM" id="SSF47336">
    <property type="entry name" value="ACP-like"/>
    <property type="match status" value="1"/>
</dbReference>
<feature type="transmembrane region" description="Helical" evidence="3">
    <location>
        <begin position="642"/>
        <end position="663"/>
    </location>
</feature>
<dbReference type="GO" id="GO:0043041">
    <property type="term" value="P:amino acid activation for nonribosomal peptide biosynthetic process"/>
    <property type="evidence" value="ECO:0007669"/>
    <property type="project" value="TreeGrafter"/>
</dbReference>
<dbReference type="PROSITE" id="PS00455">
    <property type="entry name" value="AMP_BINDING"/>
    <property type="match status" value="1"/>
</dbReference>
<feature type="transmembrane region" description="Helical" evidence="3">
    <location>
        <begin position="1137"/>
        <end position="1158"/>
    </location>
</feature>
<reference evidence="5 6" key="1">
    <citation type="submission" date="2020-08" db="EMBL/GenBank/DDBJ databases">
        <title>Genome sequence of Rhizobiales bacterium strain IZ6.</title>
        <authorList>
            <person name="Nakai R."/>
            <person name="Naganuma T."/>
        </authorList>
    </citation>
    <scope>NUCLEOTIDE SEQUENCE [LARGE SCALE GENOMIC DNA]</scope>
    <source>
        <strain evidence="5 6">IZ6</strain>
    </source>
</reference>
<dbReference type="InterPro" id="IPR009081">
    <property type="entry name" value="PP-bd_ACP"/>
</dbReference>
<gene>
    <name evidence="5" type="ORF">IZ6_20390</name>
</gene>
<dbReference type="PROSITE" id="PS00012">
    <property type="entry name" value="PHOSPHOPANTETHEINE"/>
    <property type="match status" value="1"/>
</dbReference>
<keyword evidence="3" id="KW-1133">Transmembrane helix</keyword>
<feature type="domain" description="Carrier" evidence="4">
    <location>
        <begin position="538"/>
        <end position="615"/>
    </location>
</feature>
<evidence type="ECO:0000256" key="2">
    <source>
        <dbReference type="ARBA" id="ARBA00022553"/>
    </source>
</evidence>